<dbReference type="AlphaFoldDB" id="A0A933NXD1"/>
<accession>A0A933NXD1</accession>
<gene>
    <name evidence="1" type="ORF">HY834_02020</name>
</gene>
<dbReference type="Proteomes" id="UP000782610">
    <property type="component" value="Unassembled WGS sequence"/>
</dbReference>
<dbReference type="EMBL" id="JACRAF010000005">
    <property type="protein sequence ID" value="MBI4920498.1"/>
    <property type="molecule type" value="Genomic_DNA"/>
</dbReference>
<protein>
    <submittedName>
        <fullName evidence="1">Uncharacterized protein</fullName>
    </submittedName>
</protein>
<evidence type="ECO:0000313" key="1">
    <source>
        <dbReference type="EMBL" id="MBI4920498.1"/>
    </source>
</evidence>
<proteinExistence type="predicted"/>
<comment type="caution">
    <text evidence="1">The sequence shown here is derived from an EMBL/GenBank/DDBJ whole genome shotgun (WGS) entry which is preliminary data.</text>
</comment>
<reference evidence="1" key="1">
    <citation type="submission" date="2020-07" db="EMBL/GenBank/DDBJ databases">
        <title>Huge and variable diversity of episymbiotic CPR bacteria and DPANN archaea in groundwater ecosystems.</title>
        <authorList>
            <person name="He C.Y."/>
            <person name="Keren R."/>
            <person name="Whittaker M."/>
            <person name="Farag I.F."/>
            <person name="Doudna J."/>
            <person name="Cate J.H.D."/>
            <person name="Banfield J.F."/>
        </authorList>
    </citation>
    <scope>NUCLEOTIDE SEQUENCE</scope>
    <source>
        <strain evidence="1">NC_groundwater_1586_Pr3_B-0.1um_66_15</strain>
    </source>
</reference>
<sequence>MTKTQAQQFVVCVSNEGYEASLETRKIYVRLPDSESEAHGMLRIIDESGDDYLYPRTFFHEISLPQALSKAVLAA</sequence>
<name>A0A933NXD1_9HYPH</name>
<evidence type="ECO:0000313" key="2">
    <source>
        <dbReference type="Proteomes" id="UP000782610"/>
    </source>
</evidence>
<organism evidence="1 2">
    <name type="scientific">Devosia nanyangense</name>
    <dbReference type="NCBI Taxonomy" id="1228055"/>
    <lineage>
        <taxon>Bacteria</taxon>
        <taxon>Pseudomonadati</taxon>
        <taxon>Pseudomonadota</taxon>
        <taxon>Alphaproteobacteria</taxon>
        <taxon>Hyphomicrobiales</taxon>
        <taxon>Devosiaceae</taxon>
        <taxon>Devosia</taxon>
    </lineage>
</organism>